<name>A0ABW6BNV2_9SPHI</name>
<accession>A0ABW6BNV2</accession>
<evidence type="ECO:0000313" key="1">
    <source>
        <dbReference type="EMBL" id="MFD2970094.1"/>
    </source>
</evidence>
<protein>
    <recommendedName>
        <fullName evidence="3">LURP-one-related family protein</fullName>
    </recommendedName>
</protein>
<reference evidence="2" key="1">
    <citation type="journal article" date="2019" name="Int. J. Syst. Evol. Microbiol.">
        <title>The Global Catalogue of Microorganisms (GCM) 10K type strain sequencing project: providing services to taxonomists for standard genome sequencing and annotation.</title>
        <authorList>
            <consortium name="The Broad Institute Genomics Platform"/>
            <consortium name="The Broad Institute Genome Sequencing Center for Infectious Disease"/>
            <person name="Wu L."/>
            <person name="Ma J."/>
        </authorList>
    </citation>
    <scope>NUCLEOTIDE SEQUENCE [LARGE SCALE GENOMIC DNA]</scope>
    <source>
        <strain evidence="2">KCTC 22814</strain>
    </source>
</reference>
<keyword evidence="2" id="KW-1185">Reference proteome</keyword>
<proteinExistence type="predicted"/>
<dbReference type="EMBL" id="JBHUPB010000015">
    <property type="protein sequence ID" value="MFD2970094.1"/>
    <property type="molecule type" value="Genomic_DNA"/>
</dbReference>
<comment type="caution">
    <text evidence="1">The sequence shown here is derived from an EMBL/GenBank/DDBJ whole genome shotgun (WGS) entry which is preliminary data.</text>
</comment>
<evidence type="ECO:0000313" key="2">
    <source>
        <dbReference type="Proteomes" id="UP001597525"/>
    </source>
</evidence>
<dbReference type="Proteomes" id="UP001597525">
    <property type="component" value="Unassembled WGS sequence"/>
</dbReference>
<dbReference type="RefSeq" id="WP_320183575.1">
    <property type="nucleotide sequence ID" value="NZ_CP138332.1"/>
</dbReference>
<gene>
    <name evidence="1" type="ORF">ACFS7Y_22075</name>
</gene>
<sequence>MEKNDFISTQYPLAFKFQIGTIANDFIASDALGRQLFYVREKMFTWRDTIKVYRDSSKSELLYELVSNKLIDFQQTFTLSDATGRVVGKVRRKSLRSLWRSTFYLMDDNDVHDHSITEKNPWTKMWDGLFGEIPIIGVLSGYILNPAYVLRSETGEELFEIRKEPSFFGRKFSVHKLAQGTADEERLLLSLMLMVLIERSNG</sequence>
<organism evidence="1 2">
    <name type="scientific">Sphingobacterium bambusae</name>
    <dbReference type="NCBI Taxonomy" id="662858"/>
    <lineage>
        <taxon>Bacteria</taxon>
        <taxon>Pseudomonadati</taxon>
        <taxon>Bacteroidota</taxon>
        <taxon>Sphingobacteriia</taxon>
        <taxon>Sphingobacteriales</taxon>
        <taxon>Sphingobacteriaceae</taxon>
        <taxon>Sphingobacterium</taxon>
    </lineage>
</organism>
<dbReference type="InterPro" id="IPR007612">
    <property type="entry name" value="LOR"/>
</dbReference>
<evidence type="ECO:0008006" key="3">
    <source>
        <dbReference type="Google" id="ProtNLM"/>
    </source>
</evidence>
<dbReference type="Pfam" id="PF04525">
    <property type="entry name" value="LOR"/>
    <property type="match status" value="1"/>
</dbReference>